<evidence type="ECO:0008006" key="3">
    <source>
        <dbReference type="Google" id="ProtNLM"/>
    </source>
</evidence>
<gene>
    <name evidence="1" type="ORF">SYYSPA8_13395</name>
</gene>
<comment type="caution">
    <text evidence="1">The sequence shown here is derived from an EMBL/GenBank/DDBJ whole genome shotgun (WGS) entry which is preliminary data.</text>
</comment>
<evidence type="ECO:0000313" key="1">
    <source>
        <dbReference type="EMBL" id="GLF95298.1"/>
    </source>
</evidence>
<keyword evidence="2" id="KW-1185">Reference proteome</keyword>
<dbReference type="Proteomes" id="UP001291653">
    <property type="component" value="Unassembled WGS sequence"/>
</dbReference>
<evidence type="ECO:0000313" key="2">
    <source>
        <dbReference type="Proteomes" id="UP001291653"/>
    </source>
</evidence>
<protein>
    <recommendedName>
        <fullName evidence="3">Transposase</fullName>
    </recommendedName>
</protein>
<name>A0ABQ5NY71_9ACTN</name>
<reference evidence="1 2" key="1">
    <citation type="submission" date="2022-10" db="EMBL/GenBank/DDBJ databases">
        <title>Draft genome sequence of Streptomyces sp. YSPA8.</title>
        <authorList>
            <person name="Moriuchi R."/>
            <person name="Dohra H."/>
            <person name="Yamamura H."/>
            <person name="Kodani S."/>
        </authorList>
    </citation>
    <scope>NUCLEOTIDE SEQUENCE [LARGE SCALE GENOMIC DNA]</scope>
    <source>
        <strain evidence="1 2">YSPA8</strain>
    </source>
</reference>
<organism evidence="1 2">
    <name type="scientific">Streptomyces yaizuensis</name>
    <dbReference type="NCBI Taxonomy" id="2989713"/>
    <lineage>
        <taxon>Bacteria</taxon>
        <taxon>Bacillati</taxon>
        <taxon>Actinomycetota</taxon>
        <taxon>Actinomycetes</taxon>
        <taxon>Kitasatosporales</taxon>
        <taxon>Streptomycetaceae</taxon>
        <taxon>Streptomyces</taxon>
    </lineage>
</organism>
<proteinExistence type="predicted"/>
<sequence length="81" mass="8995">MSRYEIAYAPVAEATLKQYAGESGFRTEMARTLGRDPYGHKSRAVCGERDRREATIAGVFLRSYVAEAVVKVTVVRMVTPP</sequence>
<dbReference type="EMBL" id="BSBI01000004">
    <property type="protein sequence ID" value="GLF95298.1"/>
    <property type="molecule type" value="Genomic_DNA"/>
</dbReference>
<dbReference type="RefSeq" id="WP_323447339.1">
    <property type="nucleotide sequence ID" value="NZ_BSBI01000004.1"/>
</dbReference>
<accession>A0ABQ5NY71</accession>